<sequence length="558" mass="61488">MRNSISALLLGLSLPLAQAAANESTLGLDPVALLSQQCLTISLSLPDLTDQDSEQLAATWERTTLGMHNVLDQVEFYRQQPLAAEGHQALLGCQLHLADEFAKLTGTAAFSHLLHGLGDTSPSSALARRLQAIAPLAPMPEDDKVRLHLAEAGFRQALARQDYQLEISDQACQLPETNDEISPSIDKRMARYLLKQTNEQCRYQAWSAYQERHNTLAAMALTEIKALRQREARRLGYSDYASLSLARSYLKQPAVAMAFLTGLGDTPQPAPWNIARDLAASQSTKAEPVPLERELDSIGKVLGQLGIRTEWLQGHVIRFWHGPRLLGDLFWREENTIRFAPLRIPVVGHQFAQGQLTAPAAIAGYSKKAALIRAIAESLELFAAGGKHYLLNRGGEESDLARLPSAWLTAWLLRELGDGPDERDQLATNYQRALHRFRAIEALSFYGSDEDSAPTKASLLNPFDSRKPLPAAFAHQFTGLISEGPAYYDRLLTDRLATYLLEYCLLSPEATFAELAINEQQRTLPERLSSLLGGDVSPKALVSRLIAGTDKQAVTVAR</sequence>
<dbReference type="RefSeq" id="WP_207326106.1">
    <property type="nucleotide sequence ID" value="NZ_CP071504.1"/>
</dbReference>
<dbReference type="KEGG" id="scyp:JYB88_08340"/>
<keyword evidence="3" id="KW-1185">Reference proteome</keyword>
<dbReference type="Gene3D" id="1.10.1370.10">
    <property type="entry name" value="Neurolysin, domain 3"/>
    <property type="match status" value="1"/>
</dbReference>
<evidence type="ECO:0000313" key="2">
    <source>
        <dbReference type="EMBL" id="QSX31609.1"/>
    </source>
</evidence>
<accession>A0A974XNG0</accession>
<dbReference type="InterPro" id="IPR024077">
    <property type="entry name" value="Neurolysin/TOP_dom2"/>
</dbReference>
<name>A0A974XNG0_9GAMM</name>
<evidence type="ECO:0000313" key="3">
    <source>
        <dbReference type="Proteomes" id="UP000663281"/>
    </source>
</evidence>
<protein>
    <recommendedName>
        <fullName evidence="4">Peptidase M3A/M3B catalytic domain-containing protein</fullName>
    </recommendedName>
</protein>
<dbReference type="EMBL" id="CP071504">
    <property type="protein sequence ID" value="QSX31609.1"/>
    <property type="molecule type" value="Genomic_DNA"/>
</dbReference>
<feature type="signal peptide" evidence="1">
    <location>
        <begin position="1"/>
        <end position="19"/>
    </location>
</feature>
<keyword evidence="1" id="KW-0732">Signal</keyword>
<dbReference type="AlphaFoldDB" id="A0A974XNG0"/>
<dbReference type="SUPFAM" id="SSF55486">
    <property type="entry name" value="Metalloproteases ('zincins'), catalytic domain"/>
    <property type="match status" value="1"/>
</dbReference>
<organism evidence="2 3">
    <name type="scientific">Shewanella cyperi</name>
    <dbReference type="NCBI Taxonomy" id="2814292"/>
    <lineage>
        <taxon>Bacteria</taxon>
        <taxon>Pseudomonadati</taxon>
        <taxon>Pseudomonadota</taxon>
        <taxon>Gammaproteobacteria</taxon>
        <taxon>Alteromonadales</taxon>
        <taxon>Shewanellaceae</taxon>
        <taxon>Shewanella</taxon>
    </lineage>
</organism>
<evidence type="ECO:0008006" key="4">
    <source>
        <dbReference type="Google" id="ProtNLM"/>
    </source>
</evidence>
<gene>
    <name evidence="2" type="ORF">JYB88_08340</name>
</gene>
<reference evidence="2 3" key="1">
    <citation type="submission" date="2021-03" db="EMBL/GenBank/DDBJ databases">
        <title>Novel species identification of genus Shewanella.</title>
        <authorList>
            <person name="Liu G."/>
            <person name="Zhang Q."/>
        </authorList>
    </citation>
    <scope>NUCLEOTIDE SEQUENCE [LARGE SCALE GENOMIC DNA]</scope>
    <source>
        <strain evidence="2 3">FJAT-53726</strain>
    </source>
</reference>
<proteinExistence type="predicted"/>
<evidence type="ECO:0000256" key="1">
    <source>
        <dbReference type="SAM" id="SignalP"/>
    </source>
</evidence>
<feature type="chain" id="PRO_5037339811" description="Peptidase M3A/M3B catalytic domain-containing protein" evidence="1">
    <location>
        <begin position="20"/>
        <end position="558"/>
    </location>
</feature>
<dbReference type="Proteomes" id="UP000663281">
    <property type="component" value="Chromosome"/>
</dbReference>